<dbReference type="GO" id="GO:0016783">
    <property type="term" value="F:sulfurtransferase activity"/>
    <property type="evidence" value="ECO:0007669"/>
    <property type="project" value="InterPro"/>
</dbReference>
<dbReference type="InterPro" id="IPR001962">
    <property type="entry name" value="Asn_synthase"/>
</dbReference>
<proteinExistence type="predicted"/>
<protein>
    <submittedName>
        <fullName evidence="3">PP-loop domain protein</fullName>
    </submittedName>
</protein>
<dbReference type="OrthoDB" id="9776919at2"/>
<dbReference type="eggNOG" id="COG1606">
    <property type="taxonomic scope" value="Bacteria"/>
</dbReference>
<dbReference type="Pfam" id="PF00733">
    <property type="entry name" value="Asn_synthase"/>
    <property type="match status" value="1"/>
</dbReference>
<dbReference type="RefSeq" id="WP_011697925.1">
    <property type="nucleotide sequence ID" value="NC_008554.1"/>
</dbReference>
<dbReference type="InterPro" id="IPR005232">
    <property type="entry name" value="LarE"/>
</dbReference>
<reference evidence="3 4" key="1">
    <citation type="submission" date="2006-10" db="EMBL/GenBank/DDBJ databases">
        <title>Complete sequence of Syntrophobacter fumaroxidans MPOB.</title>
        <authorList>
            <consortium name="US DOE Joint Genome Institute"/>
            <person name="Copeland A."/>
            <person name="Lucas S."/>
            <person name="Lapidus A."/>
            <person name="Barry K."/>
            <person name="Detter J.C."/>
            <person name="Glavina del Rio T."/>
            <person name="Hammon N."/>
            <person name="Israni S."/>
            <person name="Pitluck S."/>
            <person name="Goltsman E.G."/>
            <person name="Martinez M."/>
            <person name="Schmutz J."/>
            <person name="Larimer F."/>
            <person name="Land M."/>
            <person name="Hauser L."/>
            <person name="Kyrpides N."/>
            <person name="Kim E."/>
            <person name="Boone D.R."/>
            <person name="Brockman F."/>
            <person name="Culley D."/>
            <person name="Ferry J."/>
            <person name="Gunsalus R."/>
            <person name="McInerney M.J."/>
            <person name="Morrison M."/>
            <person name="Plugge C."/>
            <person name="Rohlin L."/>
            <person name="Scholten J."/>
            <person name="Sieber J."/>
            <person name="Stams A.J.M."/>
            <person name="Worm P."/>
            <person name="Henstra A.M."/>
            <person name="Richardson P."/>
        </authorList>
    </citation>
    <scope>NUCLEOTIDE SEQUENCE [LARGE SCALE GENOMIC DNA]</scope>
    <source>
        <strain evidence="4">DSM 10017 / MPOB</strain>
    </source>
</reference>
<dbReference type="Proteomes" id="UP000001784">
    <property type="component" value="Chromosome"/>
</dbReference>
<dbReference type="SUPFAM" id="SSF52402">
    <property type="entry name" value="Adenine nucleotide alpha hydrolases-like"/>
    <property type="match status" value="1"/>
</dbReference>
<dbReference type="AlphaFoldDB" id="A0LH52"/>
<keyword evidence="4" id="KW-1185">Reference proteome</keyword>
<dbReference type="NCBIfam" id="TIGR00268">
    <property type="entry name" value="ATP-dependent sacrificial sulfur transferase LarE"/>
    <property type="match status" value="1"/>
</dbReference>
<evidence type="ECO:0000259" key="2">
    <source>
        <dbReference type="Pfam" id="PF00733"/>
    </source>
</evidence>
<dbReference type="PANTHER" id="PTHR43169:SF2">
    <property type="entry name" value="NAD_GMP SYNTHASE DOMAIN-CONTAINING PROTEIN"/>
    <property type="match status" value="1"/>
</dbReference>
<dbReference type="HOGENOM" id="CLU_061181_2_0_7"/>
<dbReference type="STRING" id="335543.Sfum_1060"/>
<feature type="active site" description="Nucleophile and sulfur donor" evidence="1">
    <location>
        <position position="183"/>
    </location>
</feature>
<sequence length="276" mass="30474">MIDLVSALPALEAKIRRLSALLAPCDRIGIAFSGGVDSSLLAWFAHAWLKKKVFVFFAESGFASGSDRRNAARVAEEIGLPLEIVPVDVFSIEALRDNHPRRCYFCKKEMLSRIRMKAAESGCDILFDGSHAGDALGYRPGKQALEESGVVSPLAEAGLDKDDIRRISRIARLSTWDRPTQSCLATRIPYGVRLTAELLSAVDRGEDFLRTLGCAQVRVRVHGELARIEVDPPSLHVIMRDGNRTEVIRVIKALGFKFVTVDLAGFRSGSWDEDLH</sequence>
<organism evidence="3 4">
    <name type="scientific">Syntrophobacter fumaroxidans (strain DSM 10017 / MPOB)</name>
    <dbReference type="NCBI Taxonomy" id="335543"/>
    <lineage>
        <taxon>Bacteria</taxon>
        <taxon>Pseudomonadati</taxon>
        <taxon>Thermodesulfobacteriota</taxon>
        <taxon>Syntrophobacteria</taxon>
        <taxon>Syntrophobacterales</taxon>
        <taxon>Syntrophobacteraceae</taxon>
        <taxon>Syntrophobacter</taxon>
    </lineage>
</organism>
<dbReference type="InParanoid" id="A0LH52"/>
<dbReference type="PANTHER" id="PTHR43169">
    <property type="entry name" value="EXSB FAMILY PROTEIN"/>
    <property type="match status" value="1"/>
</dbReference>
<name>A0LH52_SYNFM</name>
<evidence type="ECO:0000256" key="1">
    <source>
        <dbReference type="PIRSR" id="PIRSR006661-1"/>
    </source>
</evidence>
<dbReference type="InterPro" id="IPR014729">
    <property type="entry name" value="Rossmann-like_a/b/a_fold"/>
</dbReference>
<dbReference type="KEGG" id="sfu:Sfum_1060"/>
<dbReference type="Gene3D" id="3.40.50.620">
    <property type="entry name" value="HUPs"/>
    <property type="match status" value="1"/>
</dbReference>
<dbReference type="PIRSF" id="PIRSF006661">
    <property type="entry name" value="PP-lp_UCP006661"/>
    <property type="match status" value="1"/>
</dbReference>
<dbReference type="EMBL" id="CP000478">
    <property type="protein sequence ID" value="ABK16754.1"/>
    <property type="molecule type" value="Genomic_DNA"/>
</dbReference>
<dbReference type="InterPro" id="IPR052188">
    <property type="entry name" value="Ni-pincer_cofactor_biosynth"/>
</dbReference>
<evidence type="ECO:0000313" key="3">
    <source>
        <dbReference type="EMBL" id="ABK16754.1"/>
    </source>
</evidence>
<gene>
    <name evidence="3" type="ordered locus">Sfum_1060</name>
</gene>
<dbReference type="GO" id="GO:0004066">
    <property type="term" value="F:asparagine synthase (glutamine-hydrolyzing) activity"/>
    <property type="evidence" value="ECO:0007669"/>
    <property type="project" value="InterPro"/>
</dbReference>
<accession>A0LH52</accession>
<feature type="domain" description="Asparagine synthetase" evidence="2">
    <location>
        <begin position="28"/>
        <end position="87"/>
    </location>
</feature>
<dbReference type="CDD" id="cd01990">
    <property type="entry name" value="LarE-like"/>
    <property type="match status" value="1"/>
</dbReference>
<evidence type="ECO:0000313" key="4">
    <source>
        <dbReference type="Proteomes" id="UP000001784"/>
    </source>
</evidence>
<dbReference type="GO" id="GO:0006529">
    <property type="term" value="P:asparagine biosynthetic process"/>
    <property type="evidence" value="ECO:0007669"/>
    <property type="project" value="InterPro"/>
</dbReference>